<dbReference type="InterPro" id="IPR009078">
    <property type="entry name" value="Ferritin-like_SF"/>
</dbReference>
<dbReference type="PANTHER" id="PTHR11237:SF4">
    <property type="entry name" value="5-DEMETHOXYUBIQUINONE HYDROXYLASE, MITOCHONDRIAL"/>
    <property type="match status" value="1"/>
</dbReference>
<dbReference type="GO" id="GO:0005743">
    <property type="term" value="C:mitochondrial inner membrane"/>
    <property type="evidence" value="ECO:0007669"/>
    <property type="project" value="TreeGrafter"/>
</dbReference>
<feature type="compositionally biased region" description="Polar residues" evidence="8">
    <location>
        <begin position="48"/>
        <end position="64"/>
    </location>
</feature>
<keyword evidence="6" id="KW-0503">Monooxygenase</keyword>
<evidence type="ECO:0000256" key="8">
    <source>
        <dbReference type="SAM" id="MobiDB-lite"/>
    </source>
</evidence>
<evidence type="ECO:0000313" key="9">
    <source>
        <dbReference type="EMBL" id="CAI8024798.1"/>
    </source>
</evidence>
<keyword evidence="7" id="KW-0472">Membrane</keyword>
<evidence type="ECO:0000256" key="7">
    <source>
        <dbReference type="ARBA" id="ARBA00023136"/>
    </source>
</evidence>
<evidence type="ECO:0000313" key="10">
    <source>
        <dbReference type="Proteomes" id="UP001174909"/>
    </source>
</evidence>
<dbReference type="AlphaFoldDB" id="A0AA35S8Y0"/>
<keyword evidence="10" id="KW-1185">Reference proteome</keyword>
<dbReference type="GO" id="GO:0046872">
    <property type="term" value="F:metal ion binding"/>
    <property type="evidence" value="ECO:0007669"/>
    <property type="project" value="UniProtKB-KW"/>
</dbReference>
<dbReference type="PANTHER" id="PTHR11237">
    <property type="entry name" value="COENZYME Q10 BIOSYNTHESIS PROTEIN 7"/>
    <property type="match status" value="1"/>
</dbReference>
<dbReference type="Pfam" id="PF03232">
    <property type="entry name" value="COQ7"/>
    <property type="match status" value="1"/>
</dbReference>
<keyword evidence="3" id="KW-0479">Metal-binding</keyword>
<protein>
    <submittedName>
        <fullName evidence="9">5-demethoxyubiquinone hydroxylase, mitochondrial</fullName>
    </submittedName>
</protein>
<evidence type="ECO:0000256" key="4">
    <source>
        <dbReference type="ARBA" id="ARBA00023002"/>
    </source>
</evidence>
<evidence type="ECO:0000256" key="2">
    <source>
        <dbReference type="ARBA" id="ARBA00022688"/>
    </source>
</evidence>
<dbReference type="InterPro" id="IPR011566">
    <property type="entry name" value="Ubq_synth_Coq7"/>
</dbReference>
<keyword evidence="2" id="KW-0831">Ubiquinone biosynthesis</keyword>
<dbReference type="Proteomes" id="UP001174909">
    <property type="component" value="Unassembled WGS sequence"/>
</dbReference>
<dbReference type="EMBL" id="CASHTH010002096">
    <property type="protein sequence ID" value="CAI8024798.1"/>
    <property type="molecule type" value="Genomic_DNA"/>
</dbReference>
<sequence>VCRRPCLAFRSSQHHDERVPSKLPLSRQSSVWIRSNCYASTKEPRHASGTTCSTPAAAESSSRPRPTVDRMIRVNHAGEFGANRIYAGQISVLGDSSVGSSIKHMQAQERTHLELFDNLMSRRRVRPTLFLPLWDVAGFILGAGSAALGKEAAMACTVAVEEAVVEHYNSQLRELIAEGGVDEELLKAISKCRDEELEHRDVGLEQNAQLVRNIL</sequence>
<keyword evidence="5" id="KW-0408">Iron</keyword>
<organism evidence="9 10">
    <name type="scientific">Geodia barretti</name>
    <name type="common">Barrett's horny sponge</name>
    <dbReference type="NCBI Taxonomy" id="519541"/>
    <lineage>
        <taxon>Eukaryota</taxon>
        <taxon>Metazoa</taxon>
        <taxon>Porifera</taxon>
        <taxon>Demospongiae</taxon>
        <taxon>Heteroscleromorpha</taxon>
        <taxon>Tetractinellida</taxon>
        <taxon>Astrophorina</taxon>
        <taxon>Geodiidae</taxon>
        <taxon>Geodia</taxon>
    </lineage>
</organism>
<comment type="pathway">
    <text evidence="1">Cofactor biosynthesis; ubiquinone biosynthesis.</text>
</comment>
<reference evidence="9" key="1">
    <citation type="submission" date="2023-03" db="EMBL/GenBank/DDBJ databases">
        <authorList>
            <person name="Steffen K."/>
            <person name="Cardenas P."/>
        </authorList>
    </citation>
    <scope>NUCLEOTIDE SEQUENCE</scope>
</reference>
<comment type="caution">
    <text evidence="9">The sequence shown here is derived from an EMBL/GenBank/DDBJ whole genome shotgun (WGS) entry which is preliminary data.</text>
</comment>
<dbReference type="GO" id="GO:0008682">
    <property type="term" value="F:3-demethoxyubiquinol 3-hydroxylase activity"/>
    <property type="evidence" value="ECO:0007669"/>
    <property type="project" value="TreeGrafter"/>
</dbReference>
<evidence type="ECO:0000256" key="5">
    <source>
        <dbReference type="ARBA" id="ARBA00023004"/>
    </source>
</evidence>
<keyword evidence="4" id="KW-0560">Oxidoreductase</keyword>
<feature type="region of interest" description="Disordered" evidence="8">
    <location>
        <begin position="42"/>
        <end position="67"/>
    </location>
</feature>
<dbReference type="GO" id="GO:0006744">
    <property type="term" value="P:ubiquinone biosynthetic process"/>
    <property type="evidence" value="ECO:0007669"/>
    <property type="project" value="UniProtKB-KW"/>
</dbReference>
<proteinExistence type="predicted"/>
<gene>
    <name evidence="9" type="ORF">GBAR_LOCUS14372</name>
</gene>
<dbReference type="CDD" id="cd01042">
    <property type="entry name" value="DMQH"/>
    <property type="match status" value="1"/>
</dbReference>
<name>A0AA35S8Y0_GEOBA</name>
<evidence type="ECO:0000256" key="1">
    <source>
        <dbReference type="ARBA" id="ARBA00004749"/>
    </source>
</evidence>
<evidence type="ECO:0000256" key="3">
    <source>
        <dbReference type="ARBA" id="ARBA00022723"/>
    </source>
</evidence>
<accession>A0AA35S8Y0</accession>
<dbReference type="SUPFAM" id="SSF47240">
    <property type="entry name" value="Ferritin-like"/>
    <property type="match status" value="1"/>
</dbReference>
<evidence type="ECO:0000256" key="6">
    <source>
        <dbReference type="ARBA" id="ARBA00023033"/>
    </source>
</evidence>
<feature type="non-terminal residue" evidence="9">
    <location>
        <position position="1"/>
    </location>
</feature>